<reference evidence="8 9" key="1">
    <citation type="journal article" date="2023" name="Elife">
        <title>Identification of key yeast species and microbe-microbe interactions impacting larval growth of Drosophila in the wild.</title>
        <authorList>
            <person name="Mure A."/>
            <person name="Sugiura Y."/>
            <person name="Maeda R."/>
            <person name="Honda K."/>
            <person name="Sakurai N."/>
            <person name="Takahashi Y."/>
            <person name="Watada M."/>
            <person name="Katoh T."/>
            <person name="Gotoh A."/>
            <person name="Gotoh Y."/>
            <person name="Taniguchi I."/>
            <person name="Nakamura K."/>
            <person name="Hayashi T."/>
            <person name="Katayama T."/>
            <person name="Uemura T."/>
            <person name="Hattori Y."/>
        </authorList>
    </citation>
    <scope>NUCLEOTIDE SEQUENCE [LARGE SCALE GENOMIC DNA]</scope>
    <source>
        <strain evidence="8 9">PK-24</strain>
    </source>
</reference>
<organism evidence="8 9">
    <name type="scientific">Pichia kluyveri</name>
    <name type="common">Yeast</name>
    <dbReference type="NCBI Taxonomy" id="36015"/>
    <lineage>
        <taxon>Eukaryota</taxon>
        <taxon>Fungi</taxon>
        <taxon>Dikarya</taxon>
        <taxon>Ascomycota</taxon>
        <taxon>Saccharomycotina</taxon>
        <taxon>Pichiomycetes</taxon>
        <taxon>Pichiales</taxon>
        <taxon>Pichiaceae</taxon>
        <taxon>Pichia</taxon>
    </lineage>
</organism>
<dbReference type="GO" id="GO:0016020">
    <property type="term" value="C:membrane"/>
    <property type="evidence" value="ECO:0007669"/>
    <property type="project" value="UniProtKB-SubCell"/>
</dbReference>
<feature type="domain" description="Phosphatidic acid phosphatase type 2/haloperoxidase" evidence="7">
    <location>
        <begin position="52"/>
        <end position="198"/>
    </location>
</feature>
<comment type="similarity">
    <text evidence="2">Belongs to the PA-phosphatase related phosphoesterase family.</text>
</comment>
<dbReference type="PROSITE" id="PS51257">
    <property type="entry name" value="PROKAR_LIPOPROTEIN"/>
    <property type="match status" value="1"/>
</dbReference>
<feature type="transmembrane region" description="Helical" evidence="6">
    <location>
        <begin position="14"/>
        <end position="37"/>
    </location>
</feature>
<evidence type="ECO:0000313" key="8">
    <source>
        <dbReference type="EMBL" id="GMM46141.1"/>
    </source>
</evidence>
<keyword evidence="4 6" id="KW-1133">Transmembrane helix</keyword>
<dbReference type="GO" id="GO:0006644">
    <property type="term" value="P:phospholipid metabolic process"/>
    <property type="evidence" value="ECO:0007669"/>
    <property type="project" value="InterPro"/>
</dbReference>
<keyword evidence="9" id="KW-1185">Reference proteome</keyword>
<dbReference type="PANTHER" id="PTHR10165">
    <property type="entry name" value="LIPID PHOSPHATE PHOSPHATASE"/>
    <property type="match status" value="1"/>
</dbReference>
<dbReference type="GO" id="GO:0008195">
    <property type="term" value="F:phosphatidate phosphatase activity"/>
    <property type="evidence" value="ECO:0007669"/>
    <property type="project" value="TreeGrafter"/>
</dbReference>
<protein>
    <recommendedName>
        <fullName evidence="7">Phosphatidic acid phosphatase type 2/haloperoxidase domain-containing protein</fullName>
    </recommendedName>
</protein>
<proteinExistence type="inferred from homology"/>
<sequence>MHRYVPENETYAPVWYLLIMIVLIPLIMIVVSCLWFLRDRNKKRLLWDIHSAVLGSFGAISSQLLLVVIIKNIAGISRPDLLNRCIPDLSNVSQIDSMITRNYCLQSNIPLLNEGFRSFPSGHSSTIYASQTFLALFLFGKVQFTCRKYFTWKLVISIIYPAITAMKIAFSRVSDNRHKVLDVILGSMIGLLFGIFFYFLYFTNPFQEKLSVAISPRKFTVGKNEHGCFHIDISTFDIDSENSGQEEKYTESIDDEMLQNQLMPNFNTFTIPAIYKNRSYSVHNRNSGL</sequence>
<dbReference type="PANTHER" id="PTHR10165:SF192">
    <property type="entry name" value="PHOSPHATIDIC ACID PHOSPHATASE TYPE 2_HALOPEROXIDASE DOMAIN-CONTAINING PROTEIN"/>
    <property type="match status" value="1"/>
</dbReference>
<dbReference type="Proteomes" id="UP001378960">
    <property type="component" value="Unassembled WGS sequence"/>
</dbReference>
<dbReference type="AlphaFoldDB" id="A0AAV5R3Q2"/>
<dbReference type="SMART" id="SM00014">
    <property type="entry name" value="acidPPc"/>
    <property type="match status" value="1"/>
</dbReference>
<evidence type="ECO:0000256" key="1">
    <source>
        <dbReference type="ARBA" id="ARBA00004141"/>
    </source>
</evidence>
<evidence type="ECO:0000259" key="7">
    <source>
        <dbReference type="SMART" id="SM00014"/>
    </source>
</evidence>
<keyword evidence="3 6" id="KW-0812">Transmembrane</keyword>
<dbReference type="InterPro" id="IPR043216">
    <property type="entry name" value="PAP-like"/>
</dbReference>
<dbReference type="CDD" id="cd03390">
    <property type="entry name" value="PAP2_containing_1_like"/>
    <property type="match status" value="1"/>
</dbReference>
<feature type="transmembrane region" description="Helical" evidence="6">
    <location>
        <begin position="152"/>
        <end position="171"/>
    </location>
</feature>
<feature type="transmembrane region" description="Helical" evidence="6">
    <location>
        <begin position="183"/>
        <end position="201"/>
    </location>
</feature>
<comment type="caution">
    <text evidence="8">The sequence shown here is derived from an EMBL/GenBank/DDBJ whole genome shotgun (WGS) entry which is preliminary data.</text>
</comment>
<comment type="subcellular location">
    <subcellularLocation>
        <location evidence="1">Membrane</location>
        <topology evidence="1">Multi-pass membrane protein</topology>
    </subcellularLocation>
</comment>
<gene>
    <name evidence="8" type="ORF">DAPK24_027160</name>
</gene>
<dbReference type="Gene3D" id="1.20.144.10">
    <property type="entry name" value="Phosphatidic acid phosphatase type 2/haloperoxidase"/>
    <property type="match status" value="1"/>
</dbReference>
<evidence type="ECO:0000256" key="4">
    <source>
        <dbReference type="ARBA" id="ARBA00022989"/>
    </source>
</evidence>
<dbReference type="InterPro" id="IPR000326">
    <property type="entry name" value="PAP2/HPO"/>
</dbReference>
<dbReference type="EMBL" id="BTGB01000003">
    <property type="protein sequence ID" value="GMM46141.1"/>
    <property type="molecule type" value="Genomic_DNA"/>
</dbReference>
<name>A0AAV5R3Q2_PICKL</name>
<evidence type="ECO:0000313" key="9">
    <source>
        <dbReference type="Proteomes" id="UP001378960"/>
    </source>
</evidence>
<keyword evidence="5 6" id="KW-0472">Membrane</keyword>
<evidence type="ECO:0000256" key="5">
    <source>
        <dbReference type="ARBA" id="ARBA00023136"/>
    </source>
</evidence>
<evidence type="ECO:0000256" key="6">
    <source>
        <dbReference type="SAM" id="Phobius"/>
    </source>
</evidence>
<dbReference type="SUPFAM" id="SSF48317">
    <property type="entry name" value="Acid phosphatase/Vanadium-dependent haloperoxidase"/>
    <property type="match status" value="1"/>
</dbReference>
<dbReference type="Pfam" id="PF01569">
    <property type="entry name" value="PAP2"/>
    <property type="match status" value="1"/>
</dbReference>
<dbReference type="GO" id="GO:0046839">
    <property type="term" value="P:phospholipid dephosphorylation"/>
    <property type="evidence" value="ECO:0007669"/>
    <property type="project" value="TreeGrafter"/>
</dbReference>
<evidence type="ECO:0000256" key="2">
    <source>
        <dbReference type="ARBA" id="ARBA00008816"/>
    </source>
</evidence>
<accession>A0AAV5R3Q2</accession>
<dbReference type="InterPro" id="IPR036938">
    <property type="entry name" value="PAP2/HPO_sf"/>
</dbReference>
<evidence type="ECO:0000256" key="3">
    <source>
        <dbReference type="ARBA" id="ARBA00022692"/>
    </source>
</evidence>